<dbReference type="InterPro" id="IPR036782">
    <property type="entry name" value="NE0471-like_N"/>
</dbReference>
<dbReference type="SUPFAM" id="SSF143880">
    <property type="entry name" value="NE0471 N-terminal domain-like"/>
    <property type="match status" value="1"/>
</dbReference>
<gene>
    <name evidence="1" type="ORF">CLV58_11627</name>
</gene>
<protein>
    <submittedName>
        <fullName evidence="1">Uncharacterized protein DUF2442</fullName>
    </submittedName>
</protein>
<dbReference type="Pfam" id="PF10387">
    <property type="entry name" value="DUF2442"/>
    <property type="match status" value="1"/>
</dbReference>
<proteinExistence type="predicted"/>
<evidence type="ECO:0000313" key="1">
    <source>
        <dbReference type="EMBL" id="PRY34634.1"/>
    </source>
</evidence>
<dbReference type="InterPro" id="IPR018841">
    <property type="entry name" value="DUF2442"/>
</dbReference>
<dbReference type="RefSeq" id="WP_106139248.1">
    <property type="nucleotide sequence ID" value="NZ_PVTE01000016.1"/>
</dbReference>
<dbReference type="Proteomes" id="UP000238375">
    <property type="component" value="Unassembled WGS sequence"/>
</dbReference>
<dbReference type="Gene3D" id="3.30.2020.10">
    <property type="entry name" value="NE0471-like N-terminal domain"/>
    <property type="match status" value="1"/>
</dbReference>
<keyword evidence="2" id="KW-1185">Reference proteome</keyword>
<organism evidence="1 2">
    <name type="scientific">Spirosoma oryzae</name>
    <dbReference type="NCBI Taxonomy" id="1469603"/>
    <lineage>
        <taxon>Bacteria</taxon>
        <taxon>Pseudomonadati</taxon>
        <taxon>Bacteroidota</taxon>
        <taxon>Cytophagia</taxon>
        <taxon>Cytophagales</taxon>
        <taxon>Cytophagaceae</taxon>
        <taxon>Spirosoma</taxon>
    </lineage>
</organism>
<name>A0A2T0SMJ8_9BACT</name>
<comment type="caution">
    <text evidence="1">The sequence shown here is derived from an EMBL/GenBank/DDBJ whole genome shotgun (WGS) entry which is preliminary data.</text>
</comment>
<accession>A0A2T0SMJ8</accession>
<evidence type="ECO:0000313" key="2">
    <source>
        <dbReference type="Proteomes" id="UP000238375"/>
    </source>
</evidence>
<dbReference type="AlphaFoldDB" id="A0A2T0SMJ8"/>
<dbReference type="OrthoDB" id="964743at2"/>
<reference evidence="1 2" key="1">
    <citation type="submission" date="2018-03" db="EMBL/GenBank/DDBJ databases">
        <title>Genomic Encyclopedia of Archaeal and Bacterial Type Strains, Phase II (KMG-II): from individual species to whole genera.</title>
        <authorList>
            <person name="Goeker M."/>
        </authorList>
    </citation>
    <scope>NUCLEOTIDE SEQUENCE [LARGE SCALE GENOMIC DNA]</scope>
    <source>
        <strain evidence="1 2">DSM 28354</strain>
    </source>
</reference>
<dbReference type="EMBL" id="PVTE01000016">
    <property type="protein sequence ID" value="PRY34634.1"/>
    <property type="molecule type" value="Genomic_DNA"/>
</dbReference>
<sequence>MHVLSQVIPLSDYQLALTFDTGETKVADIKPYLQTEAFRSLQNHVLFNTVENKAYYVEWLDGEVDLSADTLWHIGTIRG</sequence>